<gene>
    <name evidence="1" type="ORF">ENH63_17430</name>
</gene>
<reference evidence="1" key="1">
    <citation type="journal article" date="2020" name="mSystems">
        <title>Genome- and Community-Level Interaction Insights into Carbon Utilization and Element Cycling Functions of Hydrothermarchaeota in Hydrothermal Sediment.</title>
        <authorList>
            <person name="Zhou Z."/>
            <person name="Liu Y."/>
            <person name="Xu W."/>
            <person name="Pan J."/>
            <person name="Luo Z.H."/>
            <person name="Li M."/>
        </authorList>
    </citation>
    <scope>NUCLEOTIDE SEQUENCE [LARGE SCALE GENOMIC DNA]</scope>
    <source>
        <strain evidence="1">HyVt-323</strain>
    </source>
</reference>
<accession>A0A7V1BHU5</accession>
<comment type="caution">
    <text evidence="1">The sequence shown here is derived from an EMBL/GenBank/DDBJ whole genome shotgun (WGS) entry which is preliminary data.</text>
</comment>
<dbReference type="EMBL" id="DRFN01000049">
    <property type="protein sequence ID" value="HDZ53513.1"/>
    <property type="molecule type" value="Genomic_DNA"/>
</dbReference>
<evidence type="ECO:0000313" key="1">
    <source>
        <dbReference type="EMBL" id="HDZ53513.1"/>
    </source>
</evidence>
<proteinExistence type="predicted"/>
<dbReference type="AlphaFoldDB" id="A0A7V1BHU5"/>
<dbReference type="RefSeq" id="WP_273055633.1">
    <property type="nucleotide sequence ID" value="NZ_DRFN01000049.1"/>
</dbReference>
<dbReference type="Proteomes" id="UP000885704">
    <property type="component" value="Unassembled WGS sequence"/>
</dbReference>
<protein>
    <submittedName>
        <fullName evidence="1">Uncharacterized protein</fullName>
    </submittedName>
</protein>
<organism evidence="1">
    <name type="scientific">Sulfitobacter litoralis</name>
    <dbReference type="NCBI Taxonomy" id="335975"/>
    <lineage>
        <taxon>Bacteria</taxon>
        <taxon>Pseudomonadati</taxon>
        <taxon>Pseudomonadota</taxon>
        <taxon>Alphaproteobacteria</taxon>
        <taxon>Rhodobacterales</taxon>
        <taxon>Roseobacteraceae</taxon>
        <taxon>Sulfitobacter</taxon>
    </lineage>
</organism>
<name>A0A7V1BHU5_9RHOB</name>
<sequence>MFDEKQFDENFYVLRDPDRQGVIVMGPPGEELGADMIELDEAFRRGALWLLLDAETGRTIDKGFVRGDCDFPASGAGERLCLVSADPFDFDIQALSAMVEAEEGGDLADVLPSDAARRATDFMAMIREADLDRFRLRAPSEEPDL</sequence>